<evidence type="ECO:0000256" key="2">
    <source>
        <dbReference type="ARBA" id="ARBA00008773"/>
    </source>
</evidence>
<keyword evidence="9" id="KW-1133">Transmembrane helix</keyword>
<evidence type="ECO:0000256" key="3">
    <source>
        <dbReference type="ARBA" id="ARBA00022512"/>
    </source>
</evidence>
<dbReference type="GO" id="GO:0009986">
    <property type="term" value="C:cell surface"/>
    <property type="evidence" value="ECO:0007669"/>
    <property type="project" value="TreeGrafter"/>
</dbReference>
<dbReference type="InterPro" id="IPR017853">
    <property type="entry name" value="GH"/>
</dbReference>
<dbReference type="InterPro" id="IPR000490">
    <property type="entry name" value="Glyco_hydro_17"/>
</dbReference>
<dbReference type="GO" id="GO:0005576">
    <property type="term" value="C:extracellular region"/>
    <property type="evidence" value="ECO:0007669"/>
    <property type="project" value="TreeGrafter"/>
</dbReference>
<dbReference type="AlphaFoldDB" id="A0A9W8S6E8"/>
<keyword evidence="6" id="KW-0378">Hydrolase</keyword>
<evidence type="ECO:0000256" key="9">
    <source>
        <dbReference type="SAM" id="Phobius"/>
    </source>
</evidence>
<evidence type="ECO:0000256" key="4">
    <source>
        <dbReference type="ARBA" id="ARBA00022525"/>
    </source>
</evidence>
<dbReference type="Pfam" id="PF00332">
    <property type="entry name" value="Glyco_hydro_17"/>
    <property type="match status" value="1"/>
</dbReference>
<evidence type="ECO:0000256" key="5">
    <source>
        <dbReference type="ARBA" id="ARBA00022729"/>
    </source>
</evidence>
<keyword evidence="5" id="KW-0732">Signal</keyword>
<dbReference type="PANTHER" id="PTHR16631:SF16">
    <property type="entry name" value="GPI-ANCHORED CELL WALL BETA-1,3-ENDOGLUCANASE EGLC"/>
    <property type="match status" value="1"/>
</dbReference>
<dbReference type="SUPFAM" id="SSF51445">
    <property type="entry name" value="(Trans)glycosidases"/>
    <property type="match status" value="1"/>
</dbReference>
<organism evidence="10 11">
    <name type="scientific">Fusarium torreyae</name>
    <dbReference type="NCBI Taxonomy" id="1237075"/>
    <lineage>
        <taxon>Eukaryota</taxon>
        <taxon>Fungi</taxon>
        <taxon>Dikarya</taxon>
        <taxon>Ascomycota</taxon>
        <taxon>Pezizomycotina</taxon>
        <taxon>Sordariomycetes</taxon>
        <taxon>Hypocreomycetidae</taxon>
        <taxon>Hypocreales</taxon>
        <taxon>Nectriaceae</taxon>
        <taxon>Fusarium</taxon>
    </lineage>
</organism>
<gene>
    <name evidence="10" type="ORF">NW762_004225</name>
</gene>
<keyword evidence="11" id="KW-1185">Reference proteome</keyword>
<dbReference type="EMBL" id="JAOQAZ010000005">
    <property type="protein sequence ID" value="KAJ4266244.1"/>
    <property type="molecule type" value="Genomic_DNA"/>
</dbReference>
<dbReference type="GO" id="GO:0005975">
    <property type="term" value="P:carbohydrate metabolic process"/>
    <property type="evidence" value="ECO:0007669"/>
    <property type="project" value="InterPro"/>
</dbReference>
<dbReference type="GO" id="GO:0071555">
    <property type="term" value="P:cell wall organization"/>
    <property type="evidence" value="ECO:0007669"/>
    <property type="project" value="TreeGrafter"/>
</dbReference>
<name>A0A9W8S6E8_9HYPO</name>
<evidence type="ECO:0000256" key="8">
    <source>
        <dbReference type="SAM" id="MobiDB-lite"/>
    </source>
</evidence>
<evidence type="ECO:0008006" key="12">
    <source>
        <dbReference type="Google" id="ProtNLM"/>
    </source>
</evidence>
<feature type="compositionally biased region" description="Low complexity" evidence="8">
    <location>
        <begin position="346"/>
        <end position="358"/>
    </location>
</feature>
<dbReference type="OrthoDB" id="77201at2759"/>
<feature type="region of interest" description="Disordered" evidence="8">
    <location>
        <begin position="315"/>
        <end position="451"/>
    </location>
</feature>
<comment type="caution">
    <text evidence="10">The sequence shown here is derived from an EMBL/GenBank/DDBJ whole genome shotgun (WGS) entry which is preliminary data.</text>
</comment>
<dbReference type="InterPro" id="IPR050732">
    <property type="entry name" value="Beta-glucan_modifiers"/>
</dbReference>
<comment type="similarity">
    <text evidence="2 7">Belongs to the glycosyl hydrolase 17 family.</text>
</comment>
<dbReference type="Gene3D" id="3.20.20.80">
    <property type="entry name" value="Glycosidases"/>
    <property type="match status" value="1"/>
</dbReference>
<evidence type="ECO:0000256" key="7">
    <source>
        <dbReference type="RuleBase" id="RU004335"/>
    </source>
</evidence>
<dbReference type="GO" id="GO:0042973">
    <property type="term" value="F:glucan endo-1,3-beta-D-glucosidase activity"/>
    <property type="evidence" value="ECO:0007669"/>
    <property type="project" value="TreeGrafter"/>
</dbReference>
<keyword evidence="9" id="KW-0472">Membrane</keyword>
<dbReference type="Proteomes" id="UP001152049">
    <property type="component" value="Unassembled WGS sequence"/>
</dbReference>
<feature type="compositionally biased region" description="Gly residues" evidence="8">
    <location>
        <begin position="394"/>
        <end position="436"/>
    </location>
</feature>
<reference evidence="10" key="1">
    <citation type="submission" date="2022-09" db="EMBL/GenBank/DDBJ databases">
        <title>Fusarium specimens isolated from Avocado Roots.</title>
        <authorList>
            <person name="Stajich J."/>
            <person name="Roper C."/>
            <person name="Heimlech-Rivalta G."/>
        </authorList>
    </citation>
    <scope>NUCLEOTIDE SEQUENCE</scope>
    <source>
        <strain evidence="10">CF00136</strain>
    </source>
</reference>
<accession>A0A9W8S6E8</accession>
<evidence type="ECO:0000256" key="1">
    <source>
        <dbReference type="ARBA" id="ARBA00004191"/>
    </source>
</evidence>
<comment type="subcellular location">
    <subcellularLocation>
        <location evidence="1">Secreted</location>
        <location evidence="1">Cell wall</location>
    </subcellularLocation>
</comment>
<feature type="transmembrane region" description="Helical" evidence="9">
    <location>
        <begin position="448"/>
        <end position="470"/>
    </location>
</feature>
<dbReference type="GO" id="GO:0009277">
    <property type="term" value="C:fungal-type cell wall"/>
    <property type="evidence" value="ECO:0007669"/>
    <property type="project" value="TreeGrafter"/>
</dbReference>
<keyword evidence="3" id="KW-0134">Cell wall</keyword>
<evidence type="ECO:0000313" key="10">
    <source>
        <dbReference type="EMBL" id="KAJ4266244.1"/>
    </source>
</evidence>
<proteinExistence type="inferred from homology"/>
<evidence type="ECO:0000256" key="6">
    <source>
        <dbReference type="ARBA" id="ARBA00022801"/>
    </source>
</evidence>
<dbReference type="PANTHER" id="PTHR16631">
    <property type="entry name" value="GLUCAN 1,3-BETA-GLUCOSIDASE"/>
    <property type="match status" value="1"/>
</dbReference>
<sequence length="471" mass="48576">MKVSTTIAAGALALGVEAKNYLGFNSGATLANREAKFKADFTAEFKTAQNLKSAPGDFSAVRLYTNIQAYSEDDPIEAFEAAIDTETSILLGVWTSGTDNIDKEISALKKAIEKYGTDLTDLIIGVSVGSEDLYRNSVTGVKNKGGVGVQPDALVDFINDFKKAFKSTPISKIPVGHVDTWDVWGNTTNKAVLDAIDFIGVDEYPYYENDKGNSIENAGKLFSKAYEATISAAGGKPVWVTETGWPATGPDWDEAVPSVKNAQKYWRDVGCKQLFNKTPTFWYTLRDSNPDNKMKFAITKDLSTTPLFDLSCDKVEDDDEEETSSSAEHKTKTGSAVSKPTHGSNSTATFITSTASATKGSDDDEDEDSTATATGSHSKPTSGSGGNSSSETGSGSGSGSSGSGSGSESGSGSSGSGSSGSGSGSSGSGSGSGSGSESGSAPGETPSAVVSGASTFGFSAIVVAALAIFAL</sequence>
<keyword evidence="4" id="KW-0964">Secreted</keyword>
<protein>
    <recommendedName>
        <fullName evidence="12">Glucan 1,3-beta-glucosidase</fullName>
    </recommendedName>
</protein>
<evidence type="ECO:0000313" key="11">
    <source>
        <dbReference type="Proteomes" id="UP001152049"/>
    </source>
</evidence>
<keyword evidence="9" id="KW-0812">Transmembrane</keyword>
<feature type="compositionally biased region" description="Polar residues" evidence="8">
    <location>
        <begin position="333"/>
        <end position="345"/>
    </location>
</feature>